<evidence type="ECO:0000313" key="3">
    <source>
        <dbReference type="Proteomes" id="UP000194841"/>
    </source>
</evidence>
<protein>
    <submittedName>
        <fullName evidence="2">Uncharacterized protein</fullName>
    </submittedName>
</protein>
<dbReference type="OrthoDB" id="5769744at2"/>
<sequence length="134" mass="15644">MLYSIKRIASIVCATLAFLCSGSVSAFDDGCQDEKSTNPRYIRCLENKIAEQKRTTETYVNKISLNLEKKQTETGNVQLLRVFKRSEQEFDKYLEDSCRWRYLNLLPDTIAAAITYKRCELQLRQFHAETLKFK</sequence>
<proteinExistence type="predicted"/>
<reference evidence="2 3" key="1">
    <citation type="submission" date="2017-02" db="EMBL/GenBank/DDBJ databases">
        <title>Pseudoalteromonas ulvae TC14 Genome.</title>
        <authorList>
            <person name="Molmeret M."/>
        </authorList>
    </citation>
    <scope>NUCLEOTIDE SEQUENCE [LARGE SCALE GENOMIC DNA]</scope>
    <source>
        <strain evidence="2">TC14</strain>
    </source>
</reference>
<organism evidence="2 3">
    <name type="scientific">Pseudoalteromonas ulvae</name>
    <dbReference type="NCBI Taxonomy" id="107327"/>
    <lineage>
        <taxon>Bacteria</taxon>
        <taxon>Pseudomonadati</taxon>
        <taxon>Pseudomonadota</taxon>
        <taxon>Gammaproteobacteria</taxon>
        <taxon>Alteromonadales</taxon>
        <taxon>Pseudoalteromonadaceae</taxon>
        <taxon>Pseudoalteromonas</taxon>
    </lineage>
</organism>
<dbReference type="Proteomes" id="UP000194841">
    <property type="component" value="Unassembled WGS sequence"/>
</dbReference>
<feature type="signal peptide" evidence="1">
    <location>
        <begin position="1"/>
        <end position="26"/>
    </location>
</feature>
<keyword evidence="1" id="KW-0732">Signal</keyword>
<evidence type="ECO:0000256" key="1">
    <source>
        <dbReference type="SAM" id="SignalP"/>
    </source>
</evidence>
<name>A0A244CVK3_PSEDV</name>
<gene>
    <name evidence="2" type="ORF">B1199_05365</name>
</gene>
<feature type="chain" id="PRO_5011242873" evidence="1">
    <location>
        <begin position="27"/>
        <end position="134"/>
    </location>
</feature>
<dbReference type="RefSeq" id="WP_086743050.1">
    <property type="nucleotide sequence ID" value="NZ_MWPV01000001.1"/>
</dbReference>
<dbReference type="AlphaFoldDB" id="A0A244CVK3"/>
<keyword evidence="3" id="KW-1185">Reference proteome</keyword>
<accession>A0A244CVK3</accession>
<evidence type="ECO:0000313" key="2">
    <source>
        <dbReference type="EMBL" id="OUL59660.1"/>
    </source>
</evidence>
<comment type="caution">
    <text evidence="2">The sequence shown here is derived from an EMBL/GenBank/DDBJ whole genome shotgun (WGS) entry which is preliminary data.</text>
</comment>
<dbReference type="EMBL" id="MWPV01000001">
    <property type="protein sequence ID" value="OUL59660.1"/>
    <property type="molecule type" value="Genomic_DNA"/>
</dbReference>